<keyword evidence="3" id="KW-0560">Oxidoreductase</keyword>
<dbReference type="SUPFAM" id="SSF49503">
    <property type="entry name" value="Cupredoxins"/>
    <property type="match status" value="3"/>
</dbReference>
<accession>A0A918P3H9</accession>
<dbReference type="InterPro" id="IPR045087">
    <property type="entry name" value="Cu-oxidase_fam"/>
</dbReference>
<feature type="domain" description="Plastocyanin-like" evidence="6">
    <location>
        <begin position="84"/>
        <end position="194"/>
    </location>
</feature>
<dbReference type="PANTHER" id="PTHR11709">
    <property type="entry name" value="MULTI-COPPER OXIDASE"/>
    <property type="match status" value="1"/>
</dbReference>
<keyword evidence="2" id="KW-0479">Metal-binding</keyword>
<dbReference type="PANTHER" id="PTHR11709:SF2">
    <property type="entry name" value="MULTICOPPER OXIDASE LPR1"/>
    <property type="match status" value="1"/>
</dbReference>
<comment type="subcellular location">
    <subcellularLocation>
        <location evidence="1">Cell outer membrane</location>
        <topology evidence="1">Lipid-anchor</topology>
    </subcellularLocation>
</comment>
<keyword evidence="4" id="KW-0732">Signal</keyword>
<evidence type="ECO:0000256" key="3">
    <source>
        <dbReference type="ARBA" id="ARBA00023002"/>
    </source>
</evidence>
<sequence length="490" mass="54141">MNRRQFLANTAASAVALAFSGRAAATAAHEGHAVPDGAAVPSELMPDTAIPGGMPLRPLVRLPNRSRRSGLFRARLVAAPTVVEMVPGVKTAAWAYNDSLPGPLIDATEGDIVEILFINRLPSATTVHWHGLPVPPDQDGNPSDPVPPGAERLYRFTLPEGSAGTYWYHPHPHGSTPEQVFRGLAGTFIVRSRHDPLAHLPEQHLVISDLRLARNGAIPDNTELDWMNGREGQYVLINGQREPEIRVRGRQRWRVWNACSARYLRLSLGGRPFWLVGTDGGLIGAARRMTELLLAPGERAEWIVDAPDTETKLIALAYDRQKMGDVGPERDIVIATVKGVSGDAGAIPDTLRPVPALGEPASRKRVQFSETMSMENGRHEMKFLVNGKTFDMARIDLVSRRGRIEEWDIVNASHMDHPFHLHGTQFQVVERVRGGRAVPEPFLAWRDTVNLAPEETVRIRVVQAFAGIRMFHCHILEHEGQGMMGQLRVE</sequence>
<comment type="caution">
    <text evidence="7">The sequence shown here is derived from an EMBL/GenBank/DDBJ whole genome shotgun (WGS) entry which is preliminary data.</text>
</comment>
<feature type="signal peptide" evidence="4">
    <location>
        <begin position="1"/>
        <end position="27"/>
    </location>
</feature>
<dbReference type="InterPro" id="IPR008972">
    <property type="entry name" value="Cupredoxin"/>
</dbReference>
<evidence type="ECO:0000313" key="7">
    <source>
        <dbReference type="EMBL" id="GGY17226.1"/>
    </source>
</evidence>
<evidence type="ECO:0000256" key="1">
    <source>
        <dbReference type="ARBA" id="ARBA00004459"/>
    </source>
</evidence>
<evidence type="ECO:0000259" key="6">
    <source>
        <dbReference type="Pfam" id="PF07732"/>
    </source>
</evidence>
<evidence type="ECO:0000256" key="2">
    <source>
        <dbReference type="ARBA" id="ARBA00022723"/>
    </source>
</evidence>
<dbReference type="EMBL" id="BMYX01000011">
    <property type="protein sequence ID" value="GGY17226.1"/>
    <property type="molecule type" value="Genomic_DNA"/>
</dbReference>
<name>A0A918P3H9_9NEIS</name>
<dbReference type="AlphaFoldDB" id="A0A918P3H9"/>
<dbReference type="InterPro" id="IPR011706">
    <property type="entry name" value="Cu-oxidase_C"/>
</dbReference>
<dbReference type="RefSeq" id="WP_189534018.1">
    <property type="nucleotide sequence ID" value="NZ_BMYX01000011.1"/>
</dbReference>
<dbReference type="PROSITE" id="PS00080">
    <property type="entry name" value="MULTICOPPER_OXIDASE2"/>
    <property type="match status" value="1"/>
</dbReference>
<evidence type="ECO:0000313" key="8">
    <source>
        <dbReference type="Proteomes" id="UP000645257"/>
    </source>
</evidence>
<evidence type="ECO:0000256" key="4">
    <source>
        <dbReference type="SAM" id="SignalP"/>
    </source>
</evidence>
<reference evidence="7" key="2">
    <citation type="submission" date="2020-09" db="EMBL/GenBank/DDBJ databases">
        <authorList>
            <person name="Sun Q."/>
            <person name="Kim S."/>
        </authorList>
    </citation>
    <scope>NUCLEOTIDE SEQUENCE</scope>
    <source>
        <strain evidence="7">KCTC 32182</strain>
    </source>
</reference>
<dbReference type="GO" id="GO:0005507">
    <property type="term" value="F:copper ion binding"/>
    <property type="evidence" value="ECO:0007669"/>
    <property type="project" value="InterPro"/>
</dbReference>
<dbReference type="CDD" id="cd13881">
    <property type="entry name" value="CuRO_2_McoC_like"/>
    <property type="match status" value="1"/>
</dbReference>
<feature type="domain" description="Plastocyanin-like" evidence="5">
    <location>
        <begin position="373"/>
        <end position="490"/>
    </location>
</feature>
<dbReference type="Pfam" id="PF07731">
    <property type="entry name" value="Cu-oxidase_2"/>
    <property type="match status" value="1"/>
</dbReference>
<dbReference type="Proteomes" id="UP000645257">
    <property type="component" value="Unassembled WGS sequence"/>
</dbReference>
<evidence type="ECO:0000259" key="5">
    <source>
        <dbReference type="Pfam" id="PF07731"/>
    </source>
</evidence>
<feature type="chain" id="PRO_5037481814" evidence="4">
    <location>
        <begin position="28"/>
        <end position="490"/>
    </location>
</feature>
<dbReference type="Pfam" id="PF07732">
    <property type="entry name" value="Cu-oxidase_3"/>
    <property type="match status" value="1"/>
</dbReference>
<dbReference type="PROSITE" id="PS51318">
    <property type="entry name" value="TAT"/>
    <property type="match status" value="1"/>
</dbReference>
<organism evidence="7 8">
    <name type="scientific">Paludibacterium paludis</name>
    <dbReference type="NCBI Taxonomy" id="1225769"/>
    <lineage>
        <taxon>Bacteria</taxon>
        <taxon>Pseudomonadati</taxon>
        <taxon>Pseudomonadota</taxon>
        <taxon>Betaproteobacteria</taxon>
        <taxon>Neisseriales</taxon>
        <taxon>Chromobacteriaceae</taxon>
        <taxon>Paludibacterium</taxon>
    </lineage>
</organism>
<dbReference type="InterPro" id="IPR011707">
    <property type="entry name" value="Cu-oxidase-like_N"/>
</dbReference>
<dbReference type="GO" id="GO:0009279">
    <property type="term" value="C:cell outer membrane"/>
    <property type="evidence" value="ECO:0007669"/>
    <property type="project" value="UniProtKB-SubCell"/>
</dbReference>
<reference evidence="7" key="1">
    <citation type="journal article" date="2014" name="Int. J. Syst. Evol. Microbiol.">
        <title>Complete genome sequence of Corynebacterium casei LMG S-19264T (=DSM 44701T), isolated from a smear-ripened cheese.</title>
        <authorList>
            <consortium name="US DOE Joint Genome Institute (JGI-PGF)"/>
            <person name="Walter F."/>
            <person name="Albersmeier A."/>
            <person name="Kalinowski J."/>
            <person name="Ruckert C."/>
        </authorList>
    </citation>
    <scope>NUCLEOTIDE SEQUENCE</scope>
    <source>
        <strain evidence="7">KCTC 32182</strain>
    </source>
</reference>
<dbReference type="InterPro" id="IPR002355">
    <property type="entry name" value="Cu_oxidase_Cu_BS"/>
</dbReference>
<dbReference type="GO" id="GO:0016491">
    <property type="term" value="F:oxidoreductase activity"/>
    <property type="evidence" value="ECO:0007669"/>
    <property type="project" value="UniProtKB-KW"/>
</dbReference>
<keyword evidence="8" id="KW-1185">Reference proteome</keyword>
<dbReference type="Gene3D" id="2.60.40.420">
    <property type="entry name" value="Cupredoxins - blue copper proteins"/>
    <property type="match status" value="3"/>
</dbReference>
<dbReference type="InterPro" id="IPR006311">
    <property type="entry name" value="TAT_signal"/>
</dbReference>
<protein>
    <submittedName>
        <fullName evidence="7">Copper oxidase</fullName>
    </submittedName>
</protein>
<gene>
    <name evidence="7" type="ORF">GCM10011289_20750</name>
</gene>
<proteinExistence type="predicted"/>